<gene>
    <name evidence="2" type="ORF">THRCLA_23256</name>
</gene>
<comment type="caution">
    <text evidence="2">The sequence shown here is derived from an EMBL/GenBank/DDBJ whole genome shotgun (WGS) entry which is preliminary data.</text>
</comment>
<evidence type="ECO:0000256" key="1">
    <source>
        <dbReference type="SAM" id="SignalP"/>
    </source>
</evidence>
<evidence type="ECO:0000313" key="3">
    <source>
        <dbReference type="Proteomes" id="UP000243217"/>
    </source>
</evidence>
<name>A0A1V9Y8H6_9STRA</name>
<proteinExistence type="predicted"/>
<dbReference type="AlphaFoldDB" id="A0A1V9Y8H6"/>
<keyword evidence="3" id="KW-1185">Reference proteome</keyword>
<dbReference type="OrthoDB" id="429263at2759"/>
<organism evidence="2 3">
    <name type="scientific">Thraustotheca clavata</name>
    <dbReference type="NCBI Taxonomy" id="74557"/>
    <lineage>
        <taxon>Eukaryota</taxon>
        <taxon>Sar</taxon>
        <taxon>Stramenopiles</taxon>
        <taxon>Oomycota</taxon>
        <taxon>Saprolegniomycetes</taxon>
        <taxon>Saprolegniales</taxon>
        <taxon>Achlyaceae</taxon>
        <taxon>Thraustotheca</taxon>
    </lineage>
</organism>
<dbReference type="EMBL" id="JNBS01004850">
    <property type="protein sequence ID" value="OQR82025.1"/>
    <property type="molecule type" value="Genomic_DNA"/>
</dbReference>
<dbReference type="SUPFAM" id="SSF50370">
    <property type="entry name" value="Ricin B-like lectins"/>
    <property type="match status" value="1"/>
</dbReference>
<sequence>MAFKQLTQLTILLSAVHHFAHAQGSGSSGVTPAPTTSSISTTAMHTLHGELGCKKNPHYNVDQNLQVNMELCEATLFGVQNDNATPASDKKFGAMLIVGVNVEPAEPEVDVPNSVGVGVKLLELDVDVATVVKVGVVVPEVDEDEDVVVGDDVVLPELEEDKVGVAGVAVPEPEDAATVVGAGVLTPEPEEIVATVVGAGVVIPEPEDEAYITACDENDGTSQWFGACVKPSKVKIHNLSGHYLSEFYTGLFADIERNNHNEIFSYDSSNDTGSYQLHTYPCDPYNLNQKWTVIAAINQFRHATHNNLCLYDTFQDNRAVTVAPCNVAEPGQQWIMSTCST</sequence>
<evidence type="ECO:0000313" key="2">
    <source>
        <dbReference type="EMBL" id="OQR82025.1"/>
    </source>
</evidence>
<dbReference type="Gene3D" id="2.80.10.50">
    <property type="match status" value="1"/>
</dbReference>
<keyword evidence="1" id="KW-0732">Signal</keyword>
<dbReference type="PROSITE" id="PS50231">
    <property type="entry name" value="RICIN_B_LECTIN"/>
    <property type="match status" value="1"/>
</dbReference>
<accession>A0A1V9Y8H6</accession>
<reference evidence="2 3" key="1">
    <citation type="journal article" date="2014" name="Genome Biol. Evol.">
        <title>The secreted proteins of Achlya hypogyna and Thraustotheca clavata identify the ancestral oomycete secretome and reveal gene acquisitions by horizontal gene transfer.</title>
        <authorList>
            <person name="Misner I."/>
            <person name="Blouin N."/>
            <person name="Leonard G."/>
            <person name="Richards T.A."/>
            <person name="Lane C.E."/>
        </authorList>
    </citation>
    <scope>NUCLEOTIDE SEQUENCE [LARGE SCALE GENOMIC DNA]</scope>
    <source>
        <strain evidence="2 3">ATCC 34112</strain>
    </source>
</reference>
<dbReference type="InterPro" id="IPR035992">
    <property type="entry name" value="Ricin_B-like_lectins"/>
</dbReference>
<protein>
    <submittedName>
        <fullName evidence="2">Uncharacterized protein</fullName>
    </submittedName>
</protein>
<feature type="chain" id="PRO_5012303181" evidence="1">
    <location>
        <begin position="23"/>
        <end position="341"/>
    </location>
</feature>
<feature type="signal peptide" evidence="1">
    <location>
        <begin position="1"/>
        <end position="22"/>
    </location>
</feature>
<dbReference type="Proteomes" id="UP000243217">
    <property type="component" value="Unassembled WGS sequence"/>
</dbReference>